<dbReference type="AlphaFoldDB" id="A0A4R4RFC0"/>
<dbReference type="Proteomes" id="UP000295621">
    <property type="component" value="Unassembled WGS sequence"/>
</dbReference>
<dbReference type="InterPro" id="IPR000792">
    <property type="entry name" value="Tscrpt_reg_LuxR_C"/>
</dbReference>
<dbReference type="SMART" id="SM00421">
    <property type="entry name" value="HTH_LUXR"/>
    <property type="match status" value="1"/>
</dbReference>
<comment type="caution">
    <text evidence="2">The sequence shown here is derived from an EMBL/GenBank/DDBJ whole genome shotgun (WGS) entry which is preliminary data.</text>
</comment>
<dbReference type="InterPro" id="IPR002831">
    <property type="entry name" value="Tscrpt_reg_TrmB_N"/>
</dbReference>
<dbReference type="InterPro" id="IPR016032">
    <property type="entry name" value="Sig_transdc_resp-reg_C-effctor"/>
</dbReference>
<dbReference type="GO" id="GO:0003677">
    <property type="term" value="F:DNA binding"/>
    <property type="evidence" value="ECO:0007669"/>
    <property type="project" value="UniProtKB-KW"/>
</dbReference>
<feature type="domain" description="HTH luxR-type" evidence="1">
    <location>
        <begin position="270"/>
        <end position="335"/>
    </location>
</feature>
<sequence length="341" mass="37252">MLWRKSVSGRFWPAVSTLREPRMLEQLGLSDEEQTVYLALLECARPATAAALAPAGVAPDIVEKVLDSLELRGLADRVPGQPPSYRLVDPSLAFADTLAARERDLQRSRALVDELAVQHRRRHDAVEPGDLVEIVTGSDATARRLVDVYSSARTQVRAMERPPYGVVNSEPNPIEVELLRAGVRHRVLYEQSAVDLPGRLADLIGGIAAGEEARVAPTLPARMLLIDDRLAMLPAKAGALITDQLLVVHPSGLLDVLAEVFEETWLRAMPLRLAPSDQDGQVDDDRVILNLLAAGLTEQSIARHVGASQRTVQRRIREISGRLGARTRFQAGLQAARNGVL</sequence>
<organism evidence="2 3">
    <name type="scientific">Jiangella ureilytica</name>
    <dbReference type="NCBI Taxonomy" id="2530374"/>
    <lineage>
        <taxon>Bacteria</taxon>
        <taxon>Bacillati</taxon>
        <taxon>Actinomycetota</taxon>
        <taxon>Actinomycetes</taxon>
        <taxon>Jiangellales</taxon>
        <taxon>Jiangellaceae</taxon>
        <taxon>Jiangella</taxon>
    </lineage>
</organism>
<dbReference type="InterPro" id="IPR051797">
    <property type="entry name" value="TrmB-like"/>
</dbReference>
<dbReference type="EMBL" id="SMKL01000080">
    <property type="protein sequence ID" value="TDC47182.1"/>
    <property type="molecule type" value="Genomic_DNA"/>
</dbReference>
<reference evidence="2 3" key="1">
    <citation type="submission" date="2019-02" db="EMBL/GenBank/DDBJ databases">
        <title>Draft genome sequences of novel Actinobacteria.</title>
        <authorList>
            <person name="Sahin N."/>
            <person name="Ay H."/>
            <person name="Saygin H."/>
        </authorList>
    </citation>
    <scope>NUCLEOTIDE SEQUENCE [LARGE SCALE GENOMIC DNA]</scope>
    <source>
        <strain evidence="2 3">KC603</strain>
    </source>
</reference>
<protein>
    <submittedName>
        <fullName evidence="2">DNA-binding response regulator</fullName>
    </submittedName>
</protein>
<keyword evidence="3" id="KW-1185">Reference proteome</keyword>
<keyword evidence="2" id="KW-0238">DNA-binding</keyword>
<dbReference type="PANTHER" id="PTHR34293:SF1">
    <property type="entry name" value="HTH-TYPE TRANSCRIPTIONAL REGULATOR TRMBL2"/>
    <property type="match status" value="1"/>
</dbReference>
<evidence type="ECO:0000259" key="1">
    <source>
        <dbReference type="SMART" id="SM00421"/>
    </source>
</evidence>
<dbReference type="InterPro" id="IPR036388">
    <property type="entry name" value="WH-like_DNA-bd_sf"/>
</dbReference>
<dbReference type="PANTHER" id="PTHR34293">
    <property type="entry name" value="HTH-TYPE TRANSCRIPTIONAL REGULATOR TRMBL2"/>
    <property type="match status" value="1"/>
</dbReference>
<gene>
    <name evidence="2" type="ORF">E1212_25000</name>
</gene>
<dbReference type="GO" id="GO:0006355">
    <property type="term" value="P:regulation of DNA-templated transcription"/>
    <property type="evidence" value="ECO:0007669"/>
    <property type="project" value="InterPro"/>
</dbReference>
<dbReference type="Gene3D" id="1.10.10.10">
    <property type="entry name" value="Winged helix-like DNA-binding domain superfamily/Winged helix DNA-binding domain"/>
    <property type="match status" value="2"/>
</dbReference>
<name>A0A4R4RFC0_9ACTN</name>
<proteinExistence type="predicted"/>
<evidence type="ECO:0000313" key="3">
    <source>
        <dbReference type="Proteomes" id="UP000295621"/>
    </source>
</evidence>
<dbReference type="Pfam" id="PF01978">
    <property type="entry name" value="TrmB"/>
    <property type="match status" value="1"/>
</dbReference>
<accession>A0A4R4RFC0</accession>
<dbReference type="SUPFAM" id="SSF46894">
    <property type="entry name" value="C-terminal effector domain of the bipartite response regulators"/>
    <property type="match status" value="1"/>
</dbReference>
<evidence type="ECO:0000313" key="2">
    <source>
        <dbReference type="EMBL" id="TDC47182.1"/>
    </source>
</evidence>
<dbReference type="OrthoDB" id="4266042at2"/>